<sequence length="684" mass="78190">MPAPLICHYLIGPPGSGKSTLAGQMSQLIPNSRIISSDQIRGKLYGDEQIQGDWAEIEQIILEEIQAAIAQQQPVIYDATNAKRVWRMGLLQKIADFEAQWVAWHLKTPRQFCQNWNMQRGRQVSPTVLDDLFQSLKHFPPLAAEGFFAIYELNPAQFQDLISEVKSKINLLPRSVTNRTNRTQHSQTVLHPYSKLLDFDRLLHLISLLIRYPGIGNLQSTNPDILQQLIGEEIQFQTEISEICAILQRLYGSIYADPNAITADMEWLEANNFLSPIAVNQELVIAEVATINTATHPYSDREAFKRLLTTIRFILQNPFQWNSDQGSLRSLVSAMQKQGLIDGNQTDAIRKDIERILKPFQLLPEFALKRGYFIGTGILSASQLTKVFHVLQAQAKNLQDPIALGILEIFDERMRQSQLSTQAIYPIRAICNRTIVDPQLLPQSALAREIEKLEDEIEQGQLLELKRFSGVGRYAEKQEEFFRIWPLQIVFHNIGWYLGFEIAEGQNQGLLQFERLDRLFRGYPQSNKRDRSQQEKSLKKLQCLYQACGGLYLGKSVADQRQFLSKSLSNRDAVCITVELWFNDYAFRFISEGTQRFPITQMKMSPRLSDSQIPQGLASLFSLSKSSDPTHPNRFRVKLPRWSLDDIDLRRWILGFGDQVKVVEPQELTQQIQGIGVAIANLYS</sequence>
<dbReference type="RefSeq" id="WP_190541566.1">
    <property type="nucleotide sequence ID" value="NZ_CAWPNO010000051.1"/>
</dbReference>
<dbReference type="Pfam" id="PF25583">
    <property type="entry name" value="WCX"/>
    <property type="match status" value="1"/>
</dbReference>
<proteinExistence type="predicted"/>
<dbReference type="Gene3D" id="3.40.50.300">
    <property type="entry name" value="P-loop containing nucleotide triphosphate hydrolases"/>
    <property type="match status" value="1"/>
</dbReference>
<accession>A0ABR8A2P6</accession>
<comment type="caution">
    <text evidence="2">The sequence shown here is derived from an EMBL/GenBank/DDBJ whole genome shotgun (WGS) entry which is preliminary data.</text>
</comment>
<evidence type="ECO:0000313" key="3">
    <source>
        <dbReference type="Proteomes" id="UP000658514"/>
    </source>
</evidence>
<dbReference type="Proteomes" id="UP000658514">
    <property type="component" value="Unassembled WGS sequence"/>
</dbReference>
<protein>
    <submittedName>
        <fullName evidence="2">WYL domain-containing protein</fullName>
    </submittedName>
</protein>
<name>A0ABR8A2P6_9CYAN</name>
<organism evidence="2 3">
    <name type="scientific">Calothrix parietina FACHB-288</name>
    <dbReference type="NCBI Taxonomy" id="2692896"/>
    <lineage>
        <taxon>Bacteria</taxon>
        <taxon>Bacillati</taxon>
        <taxon>Cyanobacteriota</taxon>
        <taxon>Cyanophyceae</taxon>
        <taxon>Nostocales</taxon>
        <taxon>Calotrichaceae</taxon>
        <taxon>Calothrix</taxon>
    </lineage>
</organism>
<evidence type="ECO:0000313" key="2">
    <source>
        <dbReference type="EMBL" id="MBD2194192.1"/>
    </source>
</evidence>
<evidence type="ECO:0000259" key="1">
    <source>
        <dbReference type="Pfam" id="PF25583"/>
    </source>
</evidence>
<dbReference type="SUPFAM" id="SSF52540">
    <property type="entry name" value="P-loop containing nucleoside triphosphate hydrolases"/>
    <property type="match status" value="1"/>
</dbReference>
<dbReference type="InterPro" id="IPR027417">
    <property type="entry name" value="P-loop_NTPase"/>
</dbReference>
<reference evidence="2 3" key="1">
    <citation type="journal article" date="2020" name="ISME J.">
        <title>Comparative genomics reveals insights into cyanobacterial evolution and habitat adaptation.</title>
        <authorList>
            <person name="Chen M.Y."/>
            <person name="Teng W.K."/>
            <person name="Zhao L."/>
            <person name="Hu C.X."/>
            <person name="Zhou Y.K."/>
            <person name="Han B.P."/>
            <person name="Song L.R."/>
            <person name="Shu W.S."/>
        </authorList>
    </citation>
    <scope>NUCLEOTIDE SEQUENCE [LARGE SCALE GENOMIC DNA]</scope>
    <source>
        <strain evidence="2 3">FACHB-288</strain>
    </source>
</reference>
<dbReference type="Pfam" id="PF13671">
    <property type="entry name" value="AAA_33"/>
    <property type="match status" value="1"/>
</dbReference>
<dbReference type="EMBL" id="JACJQH010000002">
    <property type="protein sequence ID" value="MBD2194192.1"/>
    <property type="molecule type" value="Genomic_DNA"/>
</dbReference>
<gene>
    <name evidence="2" type="ORF">H6G24_01620</name>
</gene>
<keyword evidence="3" id="KW-1185">Reference proteome</keyword>
<dbReference type="InterPro" id="IPR057727">
    <property type="entry name" value="WCX_dom"/>
</dbReference>
<feature type="domain" description="WCX" evidence="1">
    <location>
        <begin position="648"/>
        <end position="674"/>
    </location>
</feature>